<feature type="transmembrane region" description="Helical" evidence="8">
    <location>
        <begin position="85"/>
        <end position="109"/>
    </location>
</feature>
<feature type="transmembrane region" description="Helical" evidence="8">
    <location>
        <begin position="242"/>
        <end position="263"/>
    </location>
</feature>
<dbReference type="GO" id="GO:0012505">
    <property type="term" value="C:endomembrane system"/>
    <property type="evidence" value="ECO:0007669"/>
    <property type="project" value="UniProtKB-SubCell"/>
</dbReference>
<keyword evidence="7 8" id="KW-0472">Membrane</keyword>
<comment type="similarity">
    <text evidence="2 8">Belongs to the NiCoT transporter (TC 2.A.52) family.</text>
</comment>
<dbReference type="PANTHER" id="PTHR31611:SF0">
    <property type="entry name" value="HIGH-AFFINITY NICKEL TRANSPORT PROTEIN NIC1"/>
    <property type="match status" value="1"/>
</dbReference>
<evidence type="ECO:0000256" key="4">
    <source>
        <dbReference type="ARBA" id="ARBA00022596"/>
    </source>
</evidence>
<sequence length="271" mass="28379">MQALPQDTLLLTALVFALGLKHGFDADHLSTIDGLIRYNSRANPRWARYCGVLFSLGHGGVVIAVAAVASLAARSWAVPGWMEGFGTLVSVFFLGLLGLANLFAVLLTPSGQEVRVVGVKGRWLGGLQRAGQPALVALVGALFALSFDTLSQATVFALGTGSPGDWPRAAGLGLVFMLGMLTTDGINGLWIWRLLRRADRTGRIASRIMGLTVAVLSLAVAALGVAKYLSPQVGAWMEGSELSVGLGVVGVLCAVFAVAWAFARARFCKAA</sequence>
<proteinExistence type="inferred from homology"/>
<dbReference type="AlphaFoldDB" id="A0A1Y6CV55"/>
<protein>
    <recommendedName>
        <fullName evidence="8">Nickel/cobalt efflux system</fullName>
    </recommendedName>
</protein>
<keyword evidence="10" id="KW-1185">Reference proteome</keyword>
<dbReference type="Pfam" id="PF03824">
    <property type="entry name" value="NicO"/>
    <property type="match status" value="1"/>
</dbReference>
<dbReference type="GO" id="GO:0005886">
    <property type="term" value="C:plasma membrane"/>
    <property type="evidence" value="ECO:0007669"/>
    <property type="project" value="UniProtKB-SubCell"/>
</dbReference>
<dbReference type="RefSeq" id="WP_085211528.1">
    <property type="nucleotide sequence ID" value="NZ_FXAM01000001.1"/>
</dbReference>
<evidence type="ECO:0000256" key="3">
    <source>
        <dbReference type="ARBA" id="ARBA00022448"/>
    </source>
</evidence>
<evidence type="ECO:0000313" key="9">
    <source>
        <dbReference type="EMBL" id="SMF94291.1"/>
    </source>
</evidence>
<feature type="transmembrane region" description="Helical" evidence="8">
    <location>
        <begin position="204"/>
        <end position="230"/>
    </location>
</feature>
<feature type="transmembrane region" description="Helical" evidence="8">
    <location>
        <begin position="170"/>
        <end position="192"/>
    </location>
</feature>
<dbReference type="PANTHER" id="PTHR31611">
    <property type="entry name" value="HIGH-AFFINITY NICKEL TRANSPORT PROTEIN NIC1"/>
    <property type="match status" value="1"/>
</dbReference>
<name>A0A1Y6CV55_9GAMM</name>
<dbReference type="Proteomes" id="UP000192923">
    <property type="component" value="Unassembled WGS sequence"/>
</dbReference>
<dbReference type="EMBL" id="FXAM01000001">
    <property type="protein sequence ID" value="SMF94291.1"/>
    <property type="molecule type" value="Genomic_DNA"/>
</dbReference>
<dbReference type="InterPro" id="IPR004688">
    <property type="entry name" value="Ni/Co_transpt"/>
</dbReference>
<reference evidence="9 10" key="1">
    <citation type="submission" date="2016-12" db="EMBL/GenBank/DDBJ databases">
        <authorList>
            <person name="Song W.-J."/>
            <person name="Kurnit D.M."/>
        </authorList>
    </citation>
    <scope>NUCLEOTIDE SEQUENCE [LARGE SCALE GENOMIC DNA]</scope>
    <source>
        <strain evidence="9 10">175</strain>
    </source>
</reference>
<feature type="transmembrane region" description="Helical" evidence="8">
    <location>
        <begin position="46"/>
        <end position="73"/>
    </location>
</feature>
<keyword evidence="3 8" id="KW-0813">Transport</keyword>
<comment type="subcellular location">
    <subcellularLocation>
        <location evidence="8">Cell membrane</location>
        <topology evidence="8">Multi-pass membrane protein</topology>
    </subcellularLocation>
    <subcellularLocation>
        <location evidence="1">Endomembrane system</location>
        <topology evidence="1">Multi-pass membrane protein</topology>
    </subcellularLocation>
</comment>
<dbReference type="GO" id="GO:0015099">
    <property type="term" value="F:nickel cation transmembrane transporter activity"/>
    <property type="evidence" value="ECO:0007669"/>
    <property type="project" value="UniProtKB-UniRule"/>
</dbReference>
<organism evidence="9 10">
    <name type="scientific">Methylomagnum ishizawai</name>
    <dbReference type="NCBI Taxonomy" id="1760988"/>
    <lineage>
        <taxon>Bacteria</taxon>
        <taxon>Pseudomonadati</taxon>
        <taxon>Pseudomonadota</taxon>
        <taxon>Gammaproteobacteria</taxon>
        <taxon>Methylococcales</taxon>
        <taxon>Methylococcaceae</taxon>
        <taxon>Methylomagnum</taxon>
    </lineage>
</organism>
<dbReference type="OrthoDB" id="9776706at2"/>
<evidence type="ECO:0000256" key="1">
    <source>
        <dbReference type="ARBA" id="ARBA00004127"/>
    </source>
</evidence>
<evidence type="ECO:0000256" key="7">
    <source>
        <dbReference type="ARBA" id="ARBA00023136"/>
    </source>
</evidence>
<evidence type="ECO:0000256" key="5">
    <source>
        <dbReference type="ARBA" id="ARBA00022692"/>
    </source>
</evidence>
<evidence type="ECO:0000256" key="8">
    <source>
        <dbReference type="RuleBase" id="RU362101"/>
    </source>
</evidence>
<keyword evidence="5 8" id="KW-0812">Transmembrane</keyword>
<evidence type="ECO:0000313" key="10">
    <source>
        <dbReference type="Proteomes" id="UP000192923"/>
    </source>
</evidence>
<dbReference type="InterPro" id="IPR011541">
    <property type="entry name" value="Ni/Co_transpt_high_affinity"/>
</dbReference>
<evidence type="ECO:0000256" key="2">
    <source>
        <dbReference type="ARBA" id="ARBA00010892"/>
    </source>
</evidence>
<accession>A0A1Y6CV55</accession>
<keyword evidence="6 8" id="KW-1133">Transmembrane helix</keyword>
<keyword evidence="4" id="KW-0533">Nickel</keyword>
<feature type="transmembrane region" description="Helical" evidence="8">
    <location>
        <begin position="130"/>
        <end position="150"/>
    </location>
</feature>
<dbReference type="STRING" id="1760988.SAMN02949497_1600"/>
<evidence type="ECO:0000256" key="6">
    <source>
        <dbReference type="ARBA" id="ARBA00022989"/>
    </source>
</evidence>
<gene>
    <name evidence="9" type="ORF">SAMN02949497_1600</name>
</gene>